<dbReference type="EMBL" id="JACXVP010000002">
    <property type="protein sequence ID" value="KAG5622612.1"/>
    <property type="molecule type" value="Genomic_DNA"/>
</dbReference>
<accession>A0A9J6AEA3</accession>
<evidence type="ECO:0000313" key="5">
    <source>
        <dbReference type="Proteomes" id="UP000824120"/>
    </source>
</evidence>
<name>A0A9J6AEA3_SOLCO</name>
<dbReference type="PANTHER" id="PTHR31623:SF69">
    <property type="entry name" value="ACYLTRANSFERASE"/>
    <property type="match status" value="1"/>
</dbReference>
<comment type="caution">
    <text evidence="4">The sequence shown here is derived from an EMBL/GenBank/DDBJ whole genome shotgun (WGS) entry which is preliminary data.</text>
</comment>
<evidence type="ECO:0000256" key="2">
    <source>
        <dbReference type="ARBA" id="ARBA00022679"/>
    </source>
</evidence>
<keyword evidence="2" id="KW-0808">Transferase</keyword>
<evidence type="ECO:0000256" key="3">
    <source>
        <dbReference type="ARBA" id="ARBA00023315"/>
    </source>
</evidence>
<sequence length="77" mass="8652">MSELLNHATDLVYSQDLPWRIPSSFNDRRLVQLSHFNCGGTAVSVCISHKIVDAYSISKFLNDWAAITRESDVKPSV</sequence>
<keyword evidence="5" id="KW-1185">Reference proteome</keyword>
<dbReference type="OrthoDB" id="1282059at2759"/>
<comment type="similarity">
    <text evidence="1">Belongs to the plant acyltransferase family.</text>
</comment>
<gene>
    <name evidence="4" type="ORF">H5410_007830</name>
</gene>
<dbReference type="Gene3D" id="3.30.559.10">
    <property type="entry name" value="Chloramphenicol acetyltransferase-like domain"/>
    <property type="match status" value="1"/>
</dbReference>
<proteinExistence type="inferred from homology"/>
<keyword evidence="3" id="KW-0012">Acyltransferase</keyword>
<dbReference type="GO" id="GO:0016746">
    <property type="term" value="F:acyltransferase activity"/>
    <property type="evidence" value="ECO:0007669"/>
    <property type="project" value="UniProtKB-KW"/>
</dbReference>
<dbReference type="Pfam" id="PF02458">
    <property type="entry name" value="Transferase"/>
    <property type="match status" value="1"/>
</dbReference>
<dbReference type="InterPro" id="IPR023213">
    <property type="entry name" value="CAT-like_dom_sf"/>
</dbReference>
<evidence type="ECO:0000313" key="4">
    <source>
        <dbReference type="EMBL" id="KAG5622612.1"/>
    </source>
</evidence>
<dbReference type="AlphaFoldDB" id="A0A9J6AEA3"/>
<protein>
    <submittedName>
        <fullName evidence="4">Uncharacterized protein</fullName>
    </submittedName>
</protein>
<organism evidence="4 5">
    <name type="scientific">Solanum commersonii</name>
    <name type="common">Commerson's wild potato</name>
    <name type="synonym">Commerson's nightshade</name>
    <dbReference type="NCBI Taxonomy" id="4109"/>
    <lineage>
        <taxon>Eukaryota</taxon>
        <taxon>Viridiplantae</taxon>
        <taxon>Streptophyta</taxon>
        <taxon>Embryophyta</taxon>
        <taxon>Tracheophyta</taxon>
        <taxon>Spermatophyta</taxon>
        <taxon>Magnoliopsida</taxon>
        <taxon>eudicotyledons</taxon>
        <taxon>Gunneridae</taxon>
        <taxon>Pentapetalae</taxon>
        <taxon>asterids</taxon>
        <taxon>lamiids</taxon>
        <taxon>Solanales</taxon>
        <taxon>Solanaceae</taxon>
        <taxon>Solanoideae</taxon>
        <taxon>Solaneae</taxon>
        <taxon>Solanum</taxon>
    </lineage>
</organism>
<reference evidence="4 5" key="1">
    <citation type="submission" date="2020-09" db="EMBL/GenBank/DDBJ databases">
        <title>De no assembly of potato wild relative species, Solanum commersonii.</title>
        <authorList>
            <person name="Cho K."/>
        </authorList>
    </citation>
    <scope>NUCLEOTIDE SEQUENCE [LARGE SCALE GENOMIC DNA]</scope>
    <source>
        <strain evidence="4">LZ3.2</strain>
        <tissue evidence="4">Leaf</tissue>
    </source>
</reference>
<dbReference type="Proteomes" id="UP000824120">
    <property type="component" value="Chromosome 2"/>
</dbReference>
<dbReference type="PANTHER" id="PTHR31623">
    <property type="entry name" value="F21J9.9"/>
    <property type="match status" value="1"/>
</dbReference>
<evidence type="ECO:0000256" key="1">
    <source>
        <dbReference type="ARBA" id="ARBA00009861"/>
    </source>
</evidence>